<evidence type="ECO:0000256" key="1">
    <source>
        <dbReference type="SAM" id="MobiDB-lite"/>
    </source>
</evidence>
<dbReference type="InterPro" id="IPR008160">
    <property type="entry name" value="Collagen"/>
</dbReference>
<dbReference type="Proteomes" id="UP000612055">
    <property type="component" value="Unassembled WGS sequence"/>
</dbReference>
<dbReference type="EMBL" id="JAEHOE010000164">
    <property type="protein sequence ID" value="KAG2483862.1"/>
    <property type="molecule type" value="Genomic_DNA"/>
</dbReference>
<sequence length="208" mass="20333">MQARPDPPASLAPPAPGAVPRGCPDRRGPLAPRAFQGPSGAFGSEGPVGPPGAPGEPGIKGEKGDTGAVGPAGPLGLRFQPLAAVQASLAATPGLAPAARAFAGSFATQTVTLTAASSTVACSLTLSASSDTASRDAKLGCCLQPADGSAPPAVLQEPGSAAPDAHTFTSTQPSVTSWFTARTGVGFCYNMPEGLLAGPEASGYLIIS</sequence>
<reference evidence="2" key="1">
    <citation type="journal article" date="2020" name="bioRxiv">
        <title>Comparative genomics of Chlamydomonas.</title>
        <authorList>
            <person name="Craig R.J."/>
            <person name="Hasan A.R."/>
            <person name="Ness R.W."/>
            <person name="Keightley P.D."/>
        </authorList>
    </citation>
    <scope>NUCLEOTIDE SEQUENCE</scope>
    <source>
        <strain evidence="2">CCAP 11/70</strain>
    </source>
</reference>
<proteinExistence type="predicted"/>
<keyword evidence="3" id="KW-1185">Reference proteome</keyword>
<evidence type="ECO:0000313" key="3">
    <source>
        <dbReference type="Proteomes" id="UP000612055"/>
    </source>
</evidence>
<organism evidence="2 3">
    <name type="scientific">Edaphochlamys debaryana</name>
    <dbReference type="NCBI Taxonomy" id="47281"/>
    <lineage>
        <taxon>Eukaryota</taxon>
        <taxon>Viridiplantae</taxon>
        <taxon>Chlorophyta</taxon>
        <taxon>core chlorophytes</taxon>
        <taxon>Chlorophyceae</taxon>
        <taxon>CS clade</taxon>
        <taxon>Chlamydomonadales</taxon>
        <taxon>Chlamydomonadales incertae sedis</taxon>
        <taxon>Edaphochlamys</taxon>
    </lineage>
</organism>
<name>A0A835XIP7_9CHLO</name>
<feature type="compositionally biased region" description="Pro residues" evidence="1">
    <location>
        <begin position="1"/>
        <end position="17"/>
    </location>
</feature>
<gene>
    <name evidence="2" type="ORF">HYH03_017314</name>
</gene>
<dbReference type="AlphaFoldDB" id="A0A835XIP7"/>
<accession>A0A835XIP7</accession>
<feature type="region of interest" description="Disordered" evidence="1">
    <location>
        <begin position="1"/>
        <end position="72"/>
    </location>
</feature>
<protein>
    <submittedName>
        <fullName evidence="2">Uncharacterized protein</fullName>
    </submittedName>
</protein>
<evidence type="ECO:0000313" key="2">
    <source>
        <dbReference type="EMBL" id="KAG2483862.1"/>
    </source>
</evidence>
<dbReference type="Pfam" id="PF01391">
    <property type="entry name" value="Collagen"/>
    <property type="match status" value="1"/>
</dbReference>
<comment type="caution">
    <text evidence="2">The sequence shown here is derived from an EMBL/GenBank/DDBJ whole genome shotgun (WGS) entry which is preliminary data.</text>
</comment>